<feature type="region of interest" description="Disordered" evidence="1">
    <location>
        <begin position="79"/>
        <end position="122"/>
    </location>
</feature>
<dbReference type="Proteomes" id="UP001163846">
    <property type="component" value="Unassembled WGS sequence"/>
</dbReference>
<dbReference type="PANTHER" id="PTHR16079:SF4">
    <property type="entry name" value="E3 UBIQUITIN-PROTEIN LIGASE CHFR"/>
    <property type="match status" value="1"/>
</dbReference>
<dbReference type="GO" id="GO:0006511">
    <property type="term" value="P:ubiquitin-dependent protein catabolic process"/>
    <property type="evidence" value="ECO:0007669"/>
    <property type="project" value="TreeGrafter"/>
</dbReference>
<gene>
    <name evidence="2" type="ORF">F5878DRAFT_626623</name>
</gene>
<keyword evidence="3" id="KW-1185">Reference proteome</keyword>
<evidence type="ECO:0000313" key="2">
    <source>
        <dbReference type="EMBL" id="KAJ3835921.1"/>
    </source>
</evidence>
<comment type="caution">
    <text evidence="2">The sequence shown here is derived from an EMBL/GenBank/DDBJ whole genome shotgun (WGS) entry which is preliminary data.</text>
</comment>
<evidence type="ECO:0000256" key="1">
    <source>
        <dbReference type="SAM" id="MobiDB-lite"/>
    </source>
</evidence>
<evidence type="ECO:0000313" key="3">
    <source>
        <dbReference type="Proteomes" id="UP001163846"/>
    </source>
</evidence>
<dbReference type="InterPro" id="IPR052256">
    <property type="entry name" value="E3_ubiquitin-ligase_CHFR"/>
</dbReference>
<sequence length="506" mass="57964">MSGGNGLPVSDDIIDRFLLFSPTFLSLKAALLTCKQVYRVFQSHRNSVVRAVAYNVAGPALPQALAYIRHPDVQIHIPRSRTHTRKTPSQAHWSDFDSDEDSEDGSSSRTHRQARKTPRKPVSVRIDQLEDLASAPITPTESHKILANSKIVARLEDMFSFRYIDRTRSTSQLNSSESQAFCAAIYHLMLYSAITDLREWIDDADFEHDVNVYVGDYADYIENGKKLLSILSTPELIRLHTVAEFLKEVLTWCVRAGGYSDDIRDLVLAAGPARILRCFDKQDYLMLEPLGEILDFFEEELGLMPGILSRPHTSVLESRNVKPPADIAHSVSISSRVSEKNSQCDRCQQSFGFGAHSRSTFTEISNGECYKLHITSQRNYGPQSIHRYLKNNLRHNSPEVVSFTNEAKNLGASLLLHVWNNLWEMELVRQQPLGQQPLPDWTEDSYLCDTCFTSFLVENLWLWWRYIKSDSEPLKENCWYGYDCRTQTHNRIHAQKLNHLCEQTRH</sequence>
<reference evidence="2" key="1">
    <citation type="submission" date="2022-08" db="EMBL/GenBank/DDBJ databases">
        <authorList>
            <consortium name="DOE Joint Genome Institute"/>
            <person name="Min B."/>
            <person name="Riley R."/>
            <person name="Sierra-Patev S."/>
            <person name="Naranjo-Ortiz M."/>
            <person name="Looney B."/>
            <person name="Konkel Z."/>
            <person name="Slot J.C."/>
            <person name="Sakamoto Y."/>
            <person name="Steenwyk J.L."/>
            <person name="Rokas A."/>
            <person name="Carro J."/>
            <person name="Camarero S."/>
            <person name="Ferreira P."/>
            <person name="Molpeceres G."/>
            <person name="Ruiz-Duenas F.J."/>
            <person name="Serrano A."/>
            <person name="Henrissat B."/>
            <person name="Drula E."/>
            <person name="Hughes K.W."/>
            <person name="Mata J.L."/>
            <person name="Ishikawa N.K."/>
            <person name="Vargas-Isla R."/>
            <person name="Ushijima S."/>
            <person name="Smith C.A."/>
            <person name="Ahrendt S."/>
            <person name="Andreopoulos W."/>
            <person name="He G."/>
            <person name="Labutti K."/>
            <person name="Lipzen A."/>
            <person name="Ng V."/>
            <person name="Sandor L."/>
            <person name="Barry K."/>
            <person name="Martinez A.T."/>
            <person name="Xiao Y."/>
            <person name="Gibbons J.G."/>
            <person name="Terashima K."/>
            <person name="Hibbett D.S."/>
            <person name="Grigoriev I.V."/>
        </authorList>
    </citation>
    <scope>NUCLEOTIDE SEQUENCE</scope>
    <source>
        <strain evidence="2">TFB9207</strain>
    </source>
</reference>
<dbReference type="PANTHER" id="PTHR16079">
    <property type="entry name" value="UBIQUITIN LIGASE PROTEIN CHFR"/>
    <property type="match status" value="1"/>
</dbReference>
<dbReference type="GO" id="GO:0016567">
    <property type="term" value="P:protein ubiquitination"/>
    <property type="evidence" value="ECO:0007669"/>
    <property type="project" value="TreeGrafter"/>
</dbReference>
<organism evidence="2 3">
    <name type="scientific">Lentinula raphanica</name>
    <dbReference type="NCBI Taxonomy" id="153919"/>
    <lineage>
        <taxon>Eukaryota</taxon>
        <taxon>Fungi</taxon>
        <taxon>Dikarya</taxon>
        <taxon>Basidiomycota</taxon>
        <taxon>Agaricomycotina</taxon>
        <taxon>Agaricomycetes</taxon>
        <taxon>Agaricomycetidae</taxon>
        <taxon>Agaricales</taxon>
        <taxon>Marasmiineae</taxon>
        <taxon>Omphalotaceae</taxon>
        <taxon>Lentinula</taxon>
    </lineage>
</organism>
<dbReference type="GO" id="GO:0005634">
    <property type="term" value="C:nucleus"/>
    <property type="evidence" value="ECO:0007669"/>
    <property type="project" value="TreeGrafter"/>
</dbReference>
<accession>A0AA38UB71</accession>
<name>A0AA38UB71_9AGAR</name>
<proteinExistence type="predicted"/>
<dbReference type="GO" id="GO:0004842">
    <property type="term" value="F:ubiquitin-protein transferase activity"/>
    <property type="evidence" value="ECO:0007669"/>
    <property type="project" value="TreeGrafter"/>
</dbReference>
<protein>
    <recommendedName>
        <fullName evidence="4">Aprataxin and PNK-like factor PBZ domain-containing protein</fullName>
    </recommendedName>
</protein>
<evidence type="ECO:0008006" key="4">
    <source>
        <dbReference type="Google" id="ProtNLM"/>
    </source>
</evidence>
<dbReference type="EMBL" id="MU806365">
    <property type="protein sequence ID" value="KAJ3835921.1"/>
    <property type="molecule type" value="Genomic_DNA"/>
</dbReference>
<feature type="compositionally biased region" description="Basic residues" evidence="1">
    <location>
        <begin position="109"/>
        <end position="119"/>
    </location>
</feature>
<dbReference type="AlphaFoldDB" id="A0AA38UB71"/>